<keyword evidence="3 6" id="KW-0561">Oxygen transport</keyword>
<name>A0A967KC39_9PROT</name>
<dbReference type="InterPro" id="IPR050532">
    <property type="entry name" value="Globin-like_OT"/>
</dbReference>
<dbReference type="GO" id="GO:0019825">
    <property type="term" value="F:oxygen binding"/>
    <property type="evidence" value="ECO:0007669"/>
    <property type="project" value="InterPro"/>
</dbReference>
<evidence type="ECO:0000313" key="8">
    <source>
        <dbReference type="EMBL" id="NIA70679.1"/>
    </source>
</evidence>
<protein>
    <submittedName>
        <fullName evidence="8">Hemin receptor</fullName>
    </submittedName>
</protein>
<keyword evidence="1 6" id="KW-0813">Transport</keyword>
<keyword evidence="4" id="KW-0479">Metal-binding</keyword>
<dbReference type="SUPFAM" id="SSF46458">
    <property type="entry name" value="Globin-like"/>
    <property type="match status" value="1"/>
</dbReference>
<dbReference type="GO" id="GO:0020037">
    <property type="term" value="F:heme binding"/>
    <property type="evidence" value="ECO:0007669"/>
    <property type="project" value="InterPro"/>
</dbReference>
<evidence type="ECO:0000256" key="6">
    <source>
        <dbReference type="RuleBase" id="RU000356"/>
    </source>
</evidence>
<comment type="caution">
    <text evidence="8">The sequence shown here is derived from an EMBL/GenBank/DDBJ whole genome shotgun (WGS) entry which is preliminary data.</text>
</comment>
<dbReference type="PROSITE" id="PS01033">
    <property type="entry name" value="GLOBIN"/>
    <property type="match status" value="1"/>
</dbReference>
<feature type="domain" description="Globin" evidence="7">
    <location>
        <begin position="1"/>
        <end position="135"/>
    </location>
</feature>
<accession>A0A967KC39</accession>
<dbReference type="CDD" id="cd12131">
    <property type="entry name" value="HGbI-like"/>
    <property type="match status" value="1"/>
</dbReference>
<dbReference type="Gene3D" id="1.10.490.10">
    <property type="entry name" value="Globins"/>
    <property type="match status" value="1"/>
</dbReference>
<keyword evidence="9" id="KW-1185">Reference proteome</keyword>
<keyword evidence="8" id="KW-0675">Receptor</keyword>
<evidence type="ECO:0000256" key="1">
    <source>
        <dbReference type="ARBA" id="ARBA00022448"/>
    </source>
</evidence>
<evidence type="ECO:0000256" key="5">
    <source>
        <dbReference type="ARBA" id="ARBA00023004"/>
    </source>
</evidence>
<dbReference type="Proteomes" id="UP000761264">
    <property type="component" value="Unassembled WGS sequence"/>
</dbReference>
<dbReference type="InterPro" id="IPR000971">
    <property type="entry name" value="Globin"/>
</dbReference>
<evidence type="ECO:0000256" key="4">
    <source>
        <dbReference type="ARBA" id="ARBA00022723"/>
    </source>
</evidence>
<reference evidence="8" key="1">
    <citation type="submission" date="2020-03" db="EMBL/GenBank/DDBJ databases">
        <title>Genome of Pelagibius litoralis DSM 21314T.</title>
        <authorList>
            <person name="Wang G."/>
        </authorList>
    </citation>
    <scope>NUCLEOTIDE SEQUENCE</scope>
    <source>
        <strain evidence="8">DSM 21314</strain>
    </source>
</reference>
<sequence>MTPKQIEIIRNTWAQVVPLGDDAARLFYARLFEIDPTAKPLFAGTDMSGQRKKLLQTLGSAVGGLEDLDALVPIIQDMGRRHATYGVTDAQYDSVGAALLWTLEQGLGDAWSAEAREAWATIYGLIADTMRMAAKEVSGPSGQSGKVHA</sequence>
<keyword evidence="5" id="KW-0408">Iron</keyword>
<evidence type="ECO:0000256" key="2">
    <source>
        <dbReference type="ARBA" id="ARBA00022617"/>
    </source>
</evidence>
<gene>
    <name evidence="8" type="ORF">HBA54_18945</name>
</gene>
<evidence type="ECO:0000259" key="7">
    <source>
        <dbReference type="PROSITE" id="PS01033"/>
    </source>
</evidence>
<proteinExistence type="inferred from homology"/>
<dbReference type="PANTHER" id="PTHR46458">
    <property type="entry name" value="BLR2807 PROTEIN"/>
    <property type="match status" value="1"/>
</dbReference>
<dbReference type="InterPro" id="IPR012292">
    <property type="entry name" value="Globin/Proto"/>
</dbReference>
<dbReference type="PRINTS" id="PR00188">
    <property type="entry name" value="PLANTGLOBIN"/>
</dbReference>
<dbReference type="AlphaFoldDB" id="A0A967KC39"/>
<dbReference type="Pfam" id="PF00042">
    <property type="entry name" value="Globin"/>
    <property type="match status" value="1"/>
</dbReference>
<comment type="similarity">
    <text evidence="6">Belongs to the globin family.</text>
</comment>
<evidence type="ECO:0000313" key="9">
    <source>
        <dbReference type="Proteomes" id="UP000761264"/>
    </source>
</evidence>
<dbReference type="RefSeq" id="WP_167227531.1">
    <property type="nucleotide sequence ID" value="NZ_JAAQPH010000015.1"/>
</dbReference>
<dbReference type="GO" id="GO:0046872">
    <property type="term" value="F:metal ion binding"/>
    <property type="evidence" value="ECO:0007669"/>
    <property type="project" value="UniProtKB-KW"/>
</dbReference>
<organism evidence="8 9">
    <name type="scientific">Pelagibius litoralis</name>
    <dbReference type="NCBI Taxonomy" id="374515"/>
    <lineage>
        <taxon>Bacteria</taxon>
        <taxon>Pseudomonadati</taxon>
        <taxon>Pseudomonadota</taxon>
        <taxon>Alphaproteobacteria</taxon>
        <taxon>Rhodospirillales</taxon>
        <taxon>Rhodovibrionaceae</taxon>
        <taxon>Pelagibius</taxon>
    </lineage>
</organism>
<dbReference type="PANTHER" id="PTHR46458:SF1">
    <property type="entry name" value="GEO09476P1"/>
    <property type="match status" value="1"/>
</dbReference>
<dbReference type="InterPro" id="IPR009050">
    <property type="entry name" value="Globin-like_sf"/>
</dbReference>
<dbReference type="GO" id="GO:0005344">
    <property type="term" value="F:oxygen carrier activity"/>
    <property type="evidence" value="ECO:0007669"/>
    <property type="project" value="UniProtKB-KW"/>
</dbReference>
<keyword evidence="2 6" id="KW-0349">Heme</keyword>
<evidence type="ECO:0000256" key="3">
    <source>
        <dbReference type="ARBA" id="ARBA00022621"/>
    </source>
</evidence>
<dbReference type="EMBL" id="JAAQPH010000015">
    <property type="protein sequence ID" value="NIA70679.1"/>
    <property type="molecule type" value="Genomic_DNA"/>
</dbReference>